<evidence type="ECO:0000256" key="17">
    <source>
        <dbReference type="ARBA" id="ARBA00040123"/>
    </source>
</evidence>
<name>A0ABV4ALS7_9GAMM</name>
<comment type="catalytic activity">
    <reaction evidence="23">
        <text>tetradecanoyl-CoA + H2O = tetradecanoate + CoA + H(+)</text>
        <dbReference type="Rhea" id="RHEA:40119"/>
        <dbReference type="ChEBI" id="CHEBI:15377"/>
        <dbReference type="ChEBI" id="CHEBI:15378"/>
        <dbReference type="ChEBI" id="CHEBI:30807"/>
        <dbReference type="ChEBI" id="CHEBI:57287"/>
        <dbReference type="ChEBI" id="CHEBI:57385"/>
    </reaction>
    <physiologicalReaction direction="left-to-right" evidence="23">
        <dbReference type="Rhea" id="RHEA:40120"/>
    </physiologicalReaction>
</comment>
<dbReference type="EC" id="3.1.2.2" evidence="16"/>
<dbReference type="PANTHER" id="PTHR12418">
    <property type="entry name" value="ACYL-COENZYME A THIOESTERASE THEM4"/>
    <property type="match status" value="1"/>
</dbReference>
<comment type="catalytic activity">
    <reaction evidence="14">
        <text>(9Z)-octadecenoyl-CoA + H2O = (9Z)-octadecenoate + CoA + H(+)</text>
        <dbReference type="Rhea" id="RHEA:40139"/>
        <dbReference type="ChEBI" id="CHEBI:15377"/>
        <dbReference type="ChEBI" id="CHEBI:15378"/>
        <dbReference type="ChEBI" id="CHEBI:30823"/>
        <dbReference type="ChEBI" id="CHEBI:57287"/>
        <dbReference type="ChEBI" id="CHEBI:57387"/>
    </reaction>
    <physiologicalReaction direction="left-to-right" evidence="14">
        <dbReference type="Rhea" id="RHEA:40140"/>
    </physiologicalReaction>
</comment>
<evidence type="ECO:0000256" key="18">
    <source>
        <dbReference type="ARBA" id="ARBA00043210"/>
    </source>
</evidence>
<evidence type="ECO:0000256" key="23">
    <source>
        <dbReference type="ARBA" id="ARBA00048180"/>
    </source>
</evidence>
<dbReference type="Gene3D" id="3.10.129.10">
    <property type="entry name" value="Hotdog Thioesterase"/>
    <property type="match status" value="1"/>
</dbReference>
<evidence type="ECO:0000256" key="20">
    <source>
        <dbReference type="ARBA" id="ARBA00047734"/>
    </source>
</evidence>
<dbReference type="InterPro" id="IPR006683">
    <property type="entry name" value="Thioestr_dom"/>
</dbReference>
<comment type="catalytic activity">
    <reaction evidence="22">
        <text>dodecanoyl-CoA + H2O = dodecanoate + CoA + H(+)</text>
        <dbReference type="Rhea" id="RHEA:30135"/>
        <dbReference type="ChEBI" id="CHEBI:15377"/>
        <dbReference type="ChEBI" id="CHEBI:15378"/>
        <dbReference type="ChEBI" id="CHEBI:18262"/>
        <dbReference type="ChEBI" id="CHEBI:57287"/>
        <dbReference type="ChEBI" id="CHEBI:57375"/>
    </reaction>
    <physiologicalReaction direction="left-to-right" evidence="22">
        <dbReference type="Rhea" id="RHEA:30136"/>
    </physiologicalReaction>
</comment>
<gene>
    <name evidence="26" type="ORF">AB5I84_11275</name>
</gene>
<evidence type="ECO:0000256" key="7">
    <source>
        <dbReference type="ARBA" id="ARBA00022801"/>
    </source>
</evidence>
<dbReference type="Pfam" id="PF03061">
    <property type="entry name" value="4HBT"/>
    <property type="match status" value="1"/>
</dbReference>
<evidence type="ECO:0000256" key="11">
    <source>
        <dbReference type="ARBA" id="ARBA00023136"/>
    </source>
</evidence>
<accession>A0ABV4ALS7</accession>
<feature type="domain" description="Thioesterase" evidence="25">
    <location>
        <begin position="133"/>
        <end position="205"/>
    </location>
</feature>
<reference evidence="26 27" key="1">
    <citation type="submission" date="2024-07" db="EMBL/GenBank/DDBJ databases">
        <authorList>
            <person name="Ren Q."/>
        </authorList>
    </citation>
    <scope>NUCLEOTIDE SEQUENCE [LARGE SCALE GENOMIC DNA]</scope>
    <source>
        <strain evidence="26 27">REN37</strain>
    </source>
</reference>
<evidence type="ECO:0000256" key="3">
    <source>
        <dbReference type="ARBA" id="ARBA00004632"/>
    </source>
</evidence>
<evidence type="ECO:0000256" key="10">
    <source>
        <dbReference type="ARBA" id="ARBA00023098"/>
    </source>
</evidence>
<evidence type="ECO:0000313" key="26">
    <source>
        <dbReference type="EMBL" id="MEY1662731.1"/>
    </source>
</evidence>
<dbReference type="PANTHER" id="PTHR12418:SF19">
    <property type="entry name" value="ACYL-COENZYME A THIOESTERASE THEM4"/>
    <property type="match status" value="1"/>
</dbReference>
<comment type="subcellular location">
    <subcellularLocation>
        <location evidence="3">Cell projection</location>
        <location evidence="3">Ruffle membrane</location>
    </subcellularLocation>
    <subcellularLocation>
        <location evidence="2">Cytoplasm</location>
    </subcellularLocation>
    <subcellularLocation>
        <location evidence="1">Membrane</location>
        <topology evidence="1">Peripheral membrane protein</topology>
    </subcellularLocation>
</comment>
<proteinExistence type="inferred from homology"/>
<evidence type="ECO:0000256" key="16">
    <source>
        <dbReference type="ARBA" id="ARBA00038848"/>
    </source>
</evidence>
<evidence type="ECO:0000256" key="22">
    <source>
        <dbReference type="ARBA" id="ARBA00048074"/>
    </source>
</evidence>
<organism evidence="26 27">
    <name type="scientific">Isoalcanivorax beigongshangi</name>
    <dbReference type="NCBI Taxonomy" id="3238810"/>
    <lineage>
        <taxon>Bacteria</taxon>
        <taxon>Pseudomonadati</taxon>
        <taxon>Pseudomonadota</taxon>
        <taxon>Gammaproteobacteria</taxon>
        <taxon>Oceanospirillales</taxon>
        <taxon>Alcanivoracaceae</taxon>
        <taxon>Isoalcanivorax</taxon>
    </lineage>
</organism>
<keyword evidence="8" id="KW-0276">Fatty acid metabolism</keyword>
<sequence length="228" mass="25769">MSESEYDLQQLPQSEPVAANPEYRERRRLAAALRRIIDRLVRVEAPQQKLTQWADQAEQWADDVASHPRRQQQPLLMRLWTGKGSQQDALDMGDHDIMTGLSAAMAPPLELWLDGDVVRGRATLGPAWQGPPGRVHGGVVALMLDILMAKCQDLVHGLGMTGTLNIRYQAGTPLRKEVLMEARIQRIEGRKMFVEGRFFVDGEQTVLAEGIWISMQEPYRWRDGHGPQ</sequence>
<evidence type="ECO:0000256" key="14">
    <source>
        <dbReference type="ARBA" id="ARBA00037002"/>
    </source>
</evidence>
<evidence type="ECO:0000256" key="24">
    <source>
        <dbReference type="SAM" id="MobiDB-lite"/>
    </source>
</evidence>
<evidence type="ECO:0000256" key="9">
    <source>
        <dbReference type="ARBA" id="ARBA00022946"/>
    </source>
</evidence>
<evidence type="ECO:0000256" key="8">
    <source>
        <dbReference type="ARBA" id="ARBA00022832"/>
    </source>
</evidence>
<dbReference type="CDD" id="cd03443">
    <property type="entry name" value="PaaI_thioesterase"/>
    <property type="match status" value="1"/>
</dbReference>
<keyword evidence="6" id="KW-0053">Apoptosis</keyword>
<evidence type="ECO:0000313" key="27">
    <source>
        <dbReference type="Proteomes" id="UP001562065"/>
    </source>
</evidence>
<keyword evidence="7 26" id="KW-0378">Hydrolase</keyword>
<comment type="caution">
    <text evidence="26">The sequence shown here is derived from an EMBL/GenBank/DDBJ whole genome shotgun (WGS) entry which is preliminary data.</text>
</comment>
<dbReference type="SUPFAM" id="SSF54637">
    <property type="entry name" value="Thioesterase/thiol ester dehydrase-isomerase"/>
    <property type="match status" value="1"/>
</dbReference>
<dbReference type="GO" id="GO:0016787">
    <property type="term" value="F:hydrolase activity"/>
    <property type="evidence" value="ECO:0007669"/>
    <property type="project" value="UniProtKB-KW"/>
</dbReference>
<comment type="catalytic activity">
    <reaction evidence="19">
        <text>octanoyl-CoA + H2O = octanoate + CoA + H(+)</text>
        <dbReference type="Rhea" id="RHEA:30143"/>
        <dbReference type="ChEBI" id="CHEBI:15377"/>
        <dbReference type="ChEBI" id="CHEBI:15378"/>
        <dbReference type="ChEBI" id="CHEBI:25646"/>
        <dbReference type="ChEBI" id="CHEBI:57287"/>
        <dbReference type="ChEBI" id="CHEBI:57386"/>
    </reaction>
    <physiologicalReaction direction="left-to-right" evidence="19">
        <dbReference type="Rhea" id="RHEA:30144"/>
    </physiologicalReaction>
</comment>
<evidence type="ECO:0000256" key="2">
    <source>
        <dbReference type="ARBA" id="ARBA00004496"/>
    </source>
</evidence>
<dbReference type="InterPro" id="IPR052365">
    <property type="entry name" value="THEM4/THEM5_acyl-CoA_thioest"/>
</dbReference>
<keyword evidence="9" id="KW-0809">Transit peptide</keyword>
<comment type="catalytic activity">
    <reaction evidence="13">
        <text>(5Z,8Z,11Z,14Z)-eicosatetraenoyl-CoA + H2O = (5Z,8Z,11Z,14Z)-eicosatetraenoate + CoA + H(+)</text>
        <dbReference type="Rhea" id="RHEA:40151"/>
        <dbReference type="ChEBI" id="CHEBI:15377"/>
        <dbReference type="ChEBI" id="CHEBI:15378"/>
        <dbReference type="ChEBI" id="CHEBI:32395"/>
        <dbReference type="ChEBI" id="CHEBI:57287"/>
        <dbReference type="ChEBI" id="CHEBI:57368"/>
    </reaction>
    <physiologicalReaction direction="left-to-right" evidence="13">
        <dbReference type="Rhea" id="RHEA:40152"/>
    </physiologicalReaction>
</comment>
<dbReference type="InterPro" id="IPR029069">
    <property type="entry name" value="HotDog_dom_sf"/>
</dbReference>
<evidence type="ECO:0000256" key="19">
    <source>
        <dbReference type="ARBA" id="ARBA00047588"/>
    </source>
</evidence>
<keyword evidence="10" id="KW-0443">Lipid metabolism</keyword>
<comment type="catalytic activity">
    <reaction evidence="20">
        <text>hexadecanoyl-CoA + H2O = hexadecanoate + CoA + H(+)</text>
        <dbReference type="Rhea" id="RHEA:16645"/>
        <dbReference type="ChEBI" id="CHEBI:7896"/>
        <dbReference type="ChEBI" id="CHEBI:15377"/>
        <dbReference type="ChEBI" id="CHEBI:15378"/>
        <dbReference type="ChEBI" id="CHEBI:57287"/>
        <dbReference type="ChEBI" id="CHEBI:57379"/>
        <dbReference type="EC" id="3.1.2.2"/>
    </reaction>
    <physiologicalReaction direction="left-to-right" evidence="20">
        <dbReference type="Rhea" id="RHEA:16646"/>
    </physiologicalReaction>
</comment>
<dbReference type="RefSeq" id="WP_369455960.1">
    <property type="nucleotide sequence ID" value="NZ_JBGCUO010000001.1"/>
</dbReference>
<evidence type="ECO:0000256" key="4">
    <source>
        <dbReference type="ARBA" id="ARBA00022475"/>
    </source>
</evidence>
<keyword evidence="12" id="KW-0966">Cell projection</keyword>
<keyword evidence="27" id="KW-1185">Reference proteome</keyword>
<evidence type="ECO:0000256" key="6">
    <source>
        <dbReference type="ARBA" id="ARBA00022703"/>
    </source>
</evidence>
<protein>
    <recommendedName>
        <fullName evidence="17">Acyl-coenzyme A thioesterase THEM4</fullName>
        <ecNumber evidence="16">3.1.2.2</ecNumber>
    </recommendedName>
    <alternativeName>
        <fullName evidence="18">Thioesterase superfamily member 4</fullName>
    </alternativeName>
</protein>
<evidence type="ECO:0000259" key="25">
    <source>
        <dbReference type="Pfam" id="PF03061"/>
    </source>
</evidence>
<dbReference type="Proteomes" id="UP001562065">
    <property type="component" value="Unassembled WGS sequence"/>
</dbReference>
<evidence type="ECO:0000256" key="15">
    <source>
        <dbReference type="ARBA" id="ARBA00038456"/>
    </source>
</evidence>
<evidence type="ECO:0000256" key="21">
    <source>
        <dbReference type="ARBA" id="ARBA00047969"/>
    </source>
</evidence>
<evidence type="ECO:0000256" key="5">
    <source>
        <dbReference type="ARBA" id="ARBA00022490"/>
    </source>
</evidence>
<evidence type="ECO:0000256" key="12">
    <source>
        <dbReference type="ARBA" id="ARBA00023273"/>
    </source>
</evidence>
<keyword evidence="5" id="KW-0963">Cytoplasm</keyword>
<evidence type="ECO:0000256" key="1">
    <source>
        <dbReference type="ARBA" id="ARBA00004170"/>
    </source>
</evidence>
<dbReference type="EMBL" id="JBGCUO010000001">
    <property type="protein sequence ID" value="MEY1662731.1"/>
    <property type="molecule type" value="Genomic_DNA"/>
</dbReference>
<keyword evidence="4" id="KW-1003">Cell membrane</keyword>
<comment type="similarity">
    <text evidence="15">Belongs to the THEM4/THEM5 thioesterase family.</text>
</comment>
<keyword evidence="11" id="KW-0472">Membrane</keyword>
<comment type="catalytic activity">
    <reaction evidence="21">
        <text>decanoyl-CoA + H2O = decanoate + CoA + H(+)</text>
        <dbReference type="Rhea" id="RHEA:40059"/>
        <dbReference type="ChEBI" id="CHEBI:15377"/>
        <dbReference type="ChEBI" id="CHEBI:15378"/>
        <dbReference type="ChEBI" id="CHEBI:27689"/>
        <dbReference type="ChEBI" id="CHEBI:57287"/>
        <dbReference type="ChEBI" id="CHEBI:61430"/>
    </reaction>
    <physiologicalReaction direction="left-to-right" evidence="21">
        <dbReference type="Rhea" id="RHEA:40060"/>
    </physiologicalReaction>
</comment>
<evidence type="ECO:0000256" key="13">
    <source>
        <dbReference type="ARBA" id="ARBA00035852"/>
    </source>
</evidence>
<feature type="region of interest" description="Disordered" evidence="24">
    <location>
        <begin position="1"/>
        <end position="20"/>
    </location>
</feature>